<protein>
    <recommendedName>
        <fullName evidence="3">Ferritin-like domain-containing protein</fullName>
    </recommendedName>
</protein>
<dbReference type="SUPFAM" id="SSF47240">
    <property type="entry name" value="Ferritin-like"/>
    <property type="match status" value="1"/>
</dbReference>
<gene>
    <name evidence="1" type="ORF">SAMN05444354_11786</name>
</gene>
<reference evidence="2" key="1">
    <citation type="submission" date="2016-10" db="EMBL/GenBank/DDBJ databases">
        <authorList>
            <person name="Varghese N."/>
            <person name="Submissions S."/>
        </authorList>
    </citation>
    <scope>NUCLEOTIDE SEQUENCE [LARGE SCALE GENOMIC DNA]</scope>
    <source>
        <strain evidence="2">DSM 17044</strain>
    </source>
</reference>
<sequence>MSTHNKLAGSGQPQPHVTAQHVEMPVQAEDTREAGKPVIVADLYRAFTEEGRSLVDITWEQQRLHESRRWSVMEALSAIDVESVSQSDRLLVWNAGRAELTTKPGADRLARLSDSECRRWQGKNATVASIMQACGTWSRYWNEEEAHHETSFNRLATLFGLERVSDETFIEFRKIFPDDDMLRTLTLLAVSEIVAAVNYGNCARVIQQPGLKALFKQVGADEIQHMNYFVAFAKALVDSGEYHAKEAFAVAYFFLRDDGEVHGSKRERVVQRDTHVNWWDQLEYREGMYSPDAIDKKEMLIFNALKRITGITVSSAEEVKDKWMELVGC</sequence>
<dbReference type="EMBL" id="FOAP01000017">
    <property type="protein sequence ID" value="SEM47412.1"/>
    <property type="molecule type" value="Genomic_DNA"/>
</dbReference>
<dbReference type="Gene3D" id="1.10.620.20">
    <property type="entry name" value="Ribonucleotide Reductase, subunit A"/>
    <property type="match status" value="1"/>
</dbReference>
<dbReference type="AlphaFoldDB" id="A0A1H7YMF2"/>
<proteinExistence type="predicted"/>
<evidence type="ECO:0000313" key="1">
    <source>
        <dbReference type="EMBL" id="SEM47412.1"/>
    </source>
</evidence>
<dbReference type="RefSeq" id="WP_177241481.1">
    <property type="nucleotide sequence ID" value="NZ_FOAP01000017.1"/>
</dbReference>
<dbReference type="GO" id="GO:0016491">
    <property type="term" value="F:oxidoreductase activity"/>
    <property type="evidence" value="ECO:0007669"/>
    <property type="project" value="InterPro"/>
</dbReference>
<evidence type="ECO:0008006" key="3">
    <source>
        <dbReference type="Google" id="ProtNLM"/>
    </source>
</evidence>
<dbReference type="Proteomes" id="UP000182719">
    <property type="component" value="Unassembled WGS sequence"/>
</dbReference>
<dbReference type="InterPro" id="IPR012348">
    <property type="entry name" value="RNR-like"/>
</dbReference>
<name>A0A1H7YMF2_STIAU</name>
<evidence type="ECO:0000313" key="2">
    <source>
        <dbReference type="Proteomes" id="UP000182719"/>
    </source>
</evidence>
<accession>A0A1H7YMF2</accession>
<organism evidence="1 2">
    <name type="scientific">Stigmatella aurantiaca</name>
    <dbReference type="NCBI Taxonomy" id="41"/>
    <lineage>
        <taxon>Bacteria</taxon>
        <taxon>Pseudomonadati</taxon>
        <taxon>Myxococcota</taxon>
        <taxon>Myxococcia</taxon>
        <taxon>Myxococcales</taxon>
        <taxon>Cystobacterineae</taxon>
        <taxon>Archangiaceae</taxon>
        <taxon>Stigmatella</taxon>
    </lineage>
</organism>
<keyword evidence="2" id="KW-1185">Reference proteome</keyword>
<dbReference type="InterPro" id="IPR009078">
    <property type="entry name" value="Ferritin-like_SF"/>
</dbReference>